<organism evidence="4 5">
    <name type="scientific">Buddleja alternifolia</name>
    <dbReference type="NCBI Taxonomy" id="168488"/>
    <lineage>
        <taxon>Eukaryota</taxon>
        <taxon>Viridiplantae</taxon>
        <taxon>Streptophyta</taxon>
        <taxon>Embryophyta</taxon>
        <taxon>Tracheophyta</taxon>
        <taxon>Spermatophyta</taxon>
        <taxon>Magnoliopsida</taxon>
        <taxon>eudicotyledons</taxon>
        <taxon>Gunneridae</taxon>
        <taxon>Pentapetalae</taxon>
        <taxon>asterids</taxon>
        <taxon>lamiids</taxon>
        <taxon>Lamiales</taxon>
        <taxon>Scrophulariaceae</taxon>
        <taxon>Buddlejeae</taxon>
        <taxon>Buddleja</taxon>
    </lineage>
</organism>
<dbReference type="Proteomes" id="UP000826271">
    <property type="component" value="Unassembled WGS sequence"/>
</dbReference>
<keyword evidence="2" id="KW-0539">Nucleus</keyword>
<comment type="subcellular location">
    <subcellularLocation>
        <location evidence="1">Nucleus</location>
    </subcellularLocation>
</comment>
<reference evidence="4" key="1">
    <citation type="submission" date="2019-10" db="EMBL/GenBank/DDBJ databases">
        <authorList>
            <person name="Zhang R."/>
            <person name="Pan Y."/>
            <person name="Wang J."/>
            <person name="Ma R."/>
            <person name="Yu S."/>
        </authorList>
    </citation>
    <scope>NUCLEOTIDE SEQUENCE</scope>
    <source>
        <strain evidence="4">LA-IB0</strain>
        <tissue evidence="4">Leaf</tissue>
    </source>
</reference>
<dbReference type="GO" id="GO:0003700">
    <property type="term" value="F:DNA-binding transcription factor activity"/>
    <property type="evidence" value="ECO:0007669"/>
    <property type="project" value="TreeGrafter"/>
</dbReference>
<feature type="compositionally biased region" description="Basic and acidic residues" evidence="3">
    <location>
        <begin position="304"/>
        <end position="316"/>
    </location>
</feature>
<feature type="region of interest" description="Disordered" evidence="3">
    <location>
        <begin position="272"/>
        <end position="336"/>
    </location>
</feature>
<proteinExistence type="predicted"/>
<evidence type="ECO:0000256" key="2">
    <source>
        <dbReference type="ARBA" id="ARBA00023242"/>
    </source>
</evidence>
<evidence type="ECO:0000313" key="5">
    <source>
        <dbReference type="Proteomes" id="UP000826271"/>
    </source>
</evidence>
<accession>A0AAV6WJ46</accession>
<dbReference type="AlphaFoldDB" id="A0AAV6WJ46"/>
<dbReference type="PANTHER" id="PTHR12565:SF184">
    <property type="entry name" value="BHLH TRANSCRIPTION FACTOR"/>
    <property type="match status" value="1"/>
</dbReference>
<name>A0AAV6WJ46_9LAMI</name>
<protein>
    <submittedName>
        <fullName evidence="4">Uncharacterized protein</fullName>
    </submittedName>
</protein>
<comment type="caution">
    <text evidence="4">The sequence shown here is derived from an EMBL/GenBank/DDBJ whole genome shotgun (WGS) entry which is preliminary data.</text>
</comment>
<feature type="compositionally biased region" description="Basic and acidic residues" evidence="3">
    <location>
        <begin position="276"/>
        <end position="287"/>
    </location>
</feature>
<gene>
    <name evidence="4" type="ORF">BUALT_Bualt14G0127200</name>
</gene>
<dbReference type="InterPro" id="IPR024097">
    <property type="entry name" value="bHLH_ZIP_TF"/>
</dbReference>
<dbReference type="PANTHER" id="PTHR12565">
    <property type="entry name" value="STEROL REGULATORY ELEMENT-BINDING PROTEIN"/>
    <property type="match status" value="1"/>
</dbReference>
<evidence type="ECO:0000256" key="3">
    <source>
        <dbReference type="SAM" id="MobiDB-lite"/>
    </source>
</evidence>
<dbReference type="EMBL" id="WHWC01000014">
    <property type="protein sequence ID" value="KAG8370536.1"/>
    <property type="molecule type" value="Genomic_DNA"/>
</dbReference>
<keyword evidence="5" id="KW-1185">Reference proteome</keyword>
<evidence type="ECO:0000313" key="4">
    <source>
        <dbReference type="EMBL" id="KAG8370536.1"/>
    </source>
</evidence>
<evidence type="ECO:0000256" key="1">
    <source>
        <dbReference type="ARBA" id="ARBA00004123"/>
    </source>
</evidence>
<sequence>MAAARHLSLRRTRMLWLAVVARRSCRYSDSPQLHYLFNLEHNWAALGYDCLSVLVYLDYCWADSYTQKFQASKVVRFFWMKRVIEIVEGESEDLGLKKVRLFNGNDENSGALKRNEGVGEGFFVDNKWSDSSQVKKTEDFFGNVVSDNLAGPSVGEMKLSNEWDLDNINFDTFFSNEEQRKKFDMNVPVCRTVNSYLEHTQGPVINNNRKEIIEIELDDSGDEVEIIGVTTGYQDKGKQIELVMPYDRNGLGDLNLGLGMFGMDNINSESSLVAGGERRYTREEKGKANGVEGDNDGNAKHSKKENINNKADEEAKGGPNDENERQKANQNPLEPPKDYIHVIARRGQATDSHSLDKSVIREKISERMELLPDIVPGCNKGMEALTEVKVSTRSRAMVIMVEPFVKEFHKKRDENIIQCFFRAERQTTSPVFRNVASGRKLSTLKLSRFCPGDHFLRGARLVLEFHGSGENDGGIGKGLRFTGILD</sequence>
<dbReference type="GO" id="GO:0005634">
    <property type="term" value="C:nucleus"/>
    <property type="evidence" value="ECO:0007669"/>
    <property type="project" value="UniProtKB-SubCell"/>
</dbReference>